<comment type="caution">
    <text evidence="7">The sequence shown here is derived from an EMBL/GenBank/DDBJ whole genome shotgun (WGS) entry which is preliminary data.</text>
</comment>
<sequence length="383" mass="40379">MWCWRQPLNSYFAAVTLTLLVLSSSLISLASGYVPFPAPATVAQQLPGLLAQPGAYASPVAGLPELRAALVQRFPAVSPEQVVITPGAKAALFSLFCTTLQPGDEVLLLTPSWFGFDELVRLAGGTLRTLALSAEDGYALDPAALAATLTPRTRVVLFSNPNNPTGRIYSAPELATLLAVLAARPDVLVVSDEIYERVSFGQPVPSLLGFPDPAQRHVVIHGFSKSLALVGWGIGYLVAPLAIAQACAQWQGKTAAAPAVPSQLAALVATQAADTIGAELLRLLTPRREQLQQGLTRLGLPYVPTAGTYYVFADFRAYLRPGLALTEASGVLVEQLRAGGVEVVDGATCHAPGYARLSFAASEAELTEALARIGTVLEQIRQS</sequence>
<dbReference type="AlphaFoldDB" id="A0A5D6VFS1"/>
<comment type="cofactor">
    <cofactor evidence="1">
        <name>pyridoxal 5'-phosphate</name>
        <dbReference type="ChEBI" id="CHEBI:597326"/>
    </cofactor>
</comment>
<keyword evidence="4 7" id="KW-0808">Transferase</keyword>
<dbReference type="PANTHER" id="PTHR46383:SF1">
    <property type="entry name" value="ASPARTATE AMINOTRANSFERASE"/>
    <property type="match status" value="1"/>
</dbReference>
<evidence type="ECO:0000256" key="2">
    <source>
        <dbReference type="ARBA" id="ARBA00007441"/>
    </source>
</evidence>
<dbReference type="GO" id="GO:0030170">
    <property type="term" value="F:pyridoxal phosphate binding"/>
    <property type="evidence" value="ECO:0007669"/>
    <property type="project" value="InterPro"/>
</dbReference>
<dbReference type="InterPro" id="IPR004839">
    <property type="entry name" value="Aminotransferase_I/II_large"/>
</dbReference>
<proteinExistence type="inferred from homology"/>
<evidence type="ECO:0000313" key="8">
    <source>
        <dbReference type="Proteomes" id="UP000322791"/>
    </source>
</evidence>
<dbReference type="CDD" id="cd00609">
    <property type="entry name" value="AAT_like"/>
    <property type="match status" value="1"/>
</dbReference>
<dbReference type="InterPro" id="IPR015422">
    <property type="entry name" value="PyrdxlP-dep_Trfase_small"/>
</dbReference>
<gene>
    <name evidence="7" type="ORF">FY528_00350</name>
</gene>
<dbReference type="SUPFAM" id="SSF53383">
    <property type="entry name" value="PLP-dependent transferases"/>
    <property type="match status" value="1"/>
</dbReference>
<evidence type="ECO:0000256" key="4">
    <source>
        <dbReference type="ARBA" id="ARBA00022679"/>
    </source>
</evidence>
<feature type="domain" description="Aminotransferase class I/classII large" evidence="6">
    <location>
        <begin position="26"/>
        <end position="373"/>
    </location>
</feature>
<keyword evidence="8" id="KW-1185">Reference proteome</keyword>
<keyword evidence="5" id="KW-0663">Pyridoxal phosphate</keyword>
<evidence type="ECO:0000259" key="6">
    <source>
        <dbReference type="Pfam" id="PF00155"/>
    </source>
</evidence>
<comment type="similarity">
    <text evidence="2">Belongs to the class-I pyridoxal-phosphate-dependent aminotransferase family.</text>
</comment>
<evidence type="ECO:0000256" key="3">
    <source>
        <dbReference type="ARBA" id="ARBA00022576"/>
    </source>
</evidence>
<dbReference type="GO" id="GO:0006520">
    <property type="term" value="P:amino acid metabolic process"/>
    <property type="evidence" value="ECO:0007669"/>
    <property type="project" value="InterPro"/>
</dbReference>
<evidence type="ECO:0000256" key="5">
    <source>
        <dbReference type="ARBA" id="ARBA00022898"/>
    </source>
</evidence>
<dbReference type="GO" id="GO:0008483">
    <property type="term" value="F:transaminase activity"/>
    <property type="evidence" value="ECO:0007669"/>
    <property type="project" value="UniProtKB-KW"/>
</dbReference>
<dbReference type="InterPro" id="IPR015424">
    <property type="entry name" value="PyrdxlP-dep_Trfase"/>
</dbReference>
<reference evidence="7 8" key="1">
    <citation type="submission" date="2019-08" db="EMBL/GenBank/DDBJ databases">
        <authorList>
            <person name="Seo M.-J."/>
        </authorList>
    </citation>
    <scope>NUCLEOTIDE SEQUENCE [LARGE SCALE GENOMIC DNA]</scope>
    <source>
        <strain evidence="7 8">KIGAM108</strain>
    </source>
</reference>
<evidence type="ECO:0000313" key="7">
    <source>
        <dbReference type="EMBL" id="TYZ14220.1"/>
    </source>
</evidence>
<name>A0A5D6VFS1_9BACT</name>
<dbReference type="Gene3D" id="3.40.640.10">
    <property type="entry name" value="Type I PLP-dependent aspartate aminotransferase-like (Major domain)"/>
    <property type="match status" value="1"/>
</dbReference>
<dbReference type="EMBL" id="VTHL01000001">
    <property type="protein sequence ID" value="TYZ14220.1"/>
    <property type="molecule type" value="Genomic_DNA"/>
</dbReference>
<keyword evidence="3 7" id="KW-0032">Aminotransferase</keyword>
<dbReference type="Pfam" id="PF00155">
    <property type="entry name" value="Aminotran_1_2"/>
    <property type="match status" value="1"/>
</dbReference>
<dbReference type="Gene3D" id="3.90.1150.10">
    <property type="entry name" value="Aspartate Aminotransferase, domain 1"/>
    <property type="match status" value="1"/>
</dbReference>
<dbReference type="InterPro" id="IPR050596">
    <property type="entry name" value="AspAT/PAT-like"/>
</dbReference>
<protein>
    <submittedName>
        <fullName evidence="7">Aminotransferase class I/II-fold pyridoxal phosphate-dependent enzyme</fullName>
    </submittedName>
</protein>
<dbReference type="PANTHER" id="PTHR46383">
    <property type="entry name" value="ASPARTATE AMINOTRANSFERASE"/>
    <property type="match status" value="1"/>
</dbReference>
<evidence type="ECO:0000256" key="1">
    <source>
        <dbReference type="ARBA" id="ARBA00001933"/>
    </source>
</evidence>
<dbReference type="InterPro" id="IPR015421">
    <property type="entry name" value="PyrdxlP-dep_Trfase_major"/>
</dbReference>
<organism evidence="7 8">
    <name type="scientific">Hymenobacter lutimineralis</name>
    <dbReference type="NCBI Taxonomy" id="2606448"/>
    <lineage>
        <taxon>Bacteria</taxon>
        <taxon>Pseudomonadati</taxon>
        <taxon>Bacteroidota</taxon>
        <taxon>Cytophagia</taxon>
        <taxon>Cytophagales</taxon>
        <taxon>Hymenobacteraceae</taxon>
        <taxon>Hymenobacter</taxon>
    </lineage>
</organism>
<dbReference type="Proteomes" id="UP000322791">
    <property type="component" value="Unassembled WGS sequence"/>
</dbReference>
<accession>A0A5D6VFS1</accession>